<dbReference type="KEGG" id="fox:FOXG_18046"/>
<feature type="region of interest" description="Disordered" evidence="1">
    <location>
        <begin position="1"/>
        <end position="20"/>
    </location>
</feature>
<dbReference type="Proteomes" id="UP000009097">
    <property type="component" value="Unassembled WGS sequence"/>
</dbReference>
<sequence>MLEDMDISGSVHGYEQRSPGINTESYDINLQQHAAKIRKCTQSREVV</sequence>
<gene>
    <name evidence="2" type="ORF">FOXG_18046</name>
</gene>
<dbReference type="GeneID" id="28958752"/>
<dbReference type="VEuPathDB" id="FungiDB:FOXG_18046"/>
<organism evidence="2 3">
    <name type="scientific">Fusarium oxysporum f. sp. lycopersici (strain 4287 / CBS 123668 / FGSC 9935 / NRRL 34936)</name>
    <name type="common">Fusarium vascular wilt of tomato</name>
    <dbReference type="NCBI Taxonomy" id="426428"/>
    <lineage>
        <taxon>Eukaryota</taxon>
        <taxon>Fungi</taxon>
        <taxon>Dikarya</taxon>
        <taxon>Ascomycota</taxon>
        <taxon>Pezizomycotina</taxon>
        <taxon>Sordariomycetes</taxon>
        <taxon>Hypocreomycetidae</taxon>
        <taxon>Hypocreales</taxon>
        <taxon>Nectriaceae</taxon>
        <taxon>Fusarium</taxon>
        <taxon>Fusarium oxysporum species complex</taxon>
    </lineage>
</organism>
<proteinExistence type="predicted"/>
<name>A0A0J9U9A6_FUSO4</name>
<evidence type="ECO:0000256" key="1">
    <source>
        <dbReference type="SAM" id="MobiDB-lite"/>
    </source>
</evidence>
<reference evidence="2" key="1">
    <citation type="submission" date="2007-04" db="EMBL/GenBank/DDBJ databases">
        <authorList>
            <consortium name="The Broad Institute Genome Sequencing Platform"/>
            <person name="Birren B."/>
            <person name="Lander E."/>
            <person name="Galagan J."/>
            <person name="Nusbaum C."/>
            <person name="Devon K."/>
            <person name="Ma L.-J."/>
            <person name="Jaffe D."/>
            <person name="Butler J."/>
            <person name="Alvarez P."/>
            <person name="Gnerre S."/>
            <person name="Grabherr M."/>
            <person name="Kleber M."/>
            <person name="Mauceli E."/>
            <person name="Brockman W."/>
            <person name="MacCallum I.A."/>
            <person name="Young S."/>
            <person name="LaButti K."/>
            <person name="DeCaprio D."/>
            <person name="Crawford M."/>
            <person name="Koehrsen M."/>
            <person name="Engels R."/>
            <person name="Montgomery P."/>
            <person name="Pearson M."/>
            <person name="Howarth C."/>
            <person name="Larson L."/>
            <person name="White J."/>
            <person name="O'Leary S."/>
            <person name="Kodira C."/>
            <person name="Zeng Q."/>
            <person name="Yandava C."/>
            <person name="Alvarado L."/>
            <person name="Kistler C."/>
            <person name="Shim W.-B."/>
            <person name="Kang S."/>
            <person name="Woloshuk C."/>
        </authorList>
    </citation>
    <scope>NUCLEOTIDE SEQUENCE</scope>
    <source>
        <strain evidence="2">4287</strain>
    </source>
</reference>
<evidence type="ECO:0000313" key="2">
    <source>
        <dbReference type="EMBL" id="KNA95823.1"/>
    </source>
</evidence>
<dbReference type="RefSeq" id="XP_018233869.1">
    <property type="nucleotide sequence ID" value="XM_018398086.1"/>
</dbReference>
<accession>A0A0J9U9A6</accession>
<evidence type="ECO:0000313" key="3">
    <source>
        <dbReference type="Proteomes" id="UP000009097"/>
    </source>
</evidence>
<dbReference type="AlphaFoldDB" id="A0A0J9U9A6"/>
<reference evidence="2" key="2">
    <citation type="journal article" date="2010" name="Nature">
        <title>Comparative genomics reveals mobile pathogenicity chromosomes in Fusarium.</title>
        <authorList>
            <person name="Ma L.J."/>
            <person name="van der Does H.C."/>
            <person name="Borkovich K.A."/>
            <person name="Coleman J.J."/>
            <person name="Daboussi M.J."/>
            <person name="Di Pietro A."/>
            <person name="Dufresne M."/>
            <person name="Freitag M."/>
            <person name="Grabherr M."/>
            <person name="Henrissat B."/>
            <person name="Houterman P.M."/>
            <person name="Kang S."/>
            <person name="Shim W.B."/>
            <person name="Woloshuk C."/>
            <person name="Xie X."/>
            <person name="Xu J.R."/>
            <person name="Antoniw J."/>
            <person name="Baker S.E."/>
            <person name="Bluhm B.H."/>
            <person name="Breakspear A."/>
            <person name="Brown D.W."/>
            <person name="Butchko R.A."/>
            <person name="Chapman S."/>
            <person name="Coulson R."/>
            <person name="Coutinho P.M."/>
            <person name="Danchin E.G."/>
            <person name="Diener A."/>
            <person name="Gale L.R."/>
            <person name="Gardiner D.M."/>
            <person name="Goff S."/>
            <person name="Hammond-Kosack K.E."/>
            <person name="Hilburn K."/>
            <person name="Hua-Van A."/>
            <person name="Jonkers W."/>
            <person name="Kazan K."/>
            <person name="Kodira C.D."/>
            <person name="Koehrsen M."/>
            <person name="Kumar L."/>
            <person name="Lee Y.H."/>
            <person name="Li L."/>
            <person name="Manners J.M."/>
            <person name="Miranda-Saavedra D."/>
            <person name="Mukherjee M."/>
            <person name="Park G."/>
            <person name="Park J."/>
            <person name="Park S.Y."/>
            <person name="Proctor R.H."/>
            <person name="Regev A."/>
            <person name="Ruiz-Roldan M.C."/>
            <person name="Sain D."/>
            <person name="Sakthikumar S."/>
            <person name="Sykes S."/>
            <person name="Schwartz D.C."/>
            <person name="Turgeon B.G."/>
            <person name="Wapinski I."/>
            <person name="Yoder O."/>
            <person name="Young S."/>
            <person name="Zeng Q."/>
            <person name="Zhou S."/>
            <person name="Galagan J."/>
            <person name="Cuomo C.A."/>
            <person name="Kistler H.C."/>
            <person name="Rep M."/>
        </authorList>
    </citation>
    <scope>NUCLEOTIDE SEQUENCE [LARGE SCALE GENOMIC DNA]</scope>
    <source>
        <strain evidence="2">4287</strain>
    </source>
</reference>
<protein>
    <submittedName>
        <fullName evidence="2">Uncharacterized protein</fullName>
    </submittedName>
</protein>
<dbReference type="EMBL" id="DS231696">
    <property type="protein sequence ID" value="KNA95823.1"/>
    <property type="molecule type" value="Genomic_DNA"/>
</dbReference>